<dbReference type="Proteomes" id="UP000316921">
    <property type="component" value="Chromosome"/>
</dbReference>
<dbReference type="EMBL" id="CP036287">
    <property type="protein sequence ID" value="QDU69557.1"/>
    <property type="molecule type" value="Genomic_DNA"/>
</dbReference>
<keyword evidence="2" id="KW-0677">Repeat</keyword>
<evidence type="ECO:0000256" key="3">
    <source>
        <dbReference type="ARBA" id="ARBA00022801"/>
    </source>
</evidence>
<reference evidence="6 7" key="1">
    <citation type="submission" date="2019-02" db="EMBL/GenBank/DDBJ databases">
        <title>Deep-cultivation of Planctomycetes and their phenomic and genomic characterization uncovers novel biology.</title>
        <authorList>
            <person name="Wiegand S."/>
            <person name="Jogler M."/>
            <person name="Boedeker C."/>
            <person name="Pinto D."/>
            <person name="Vollmers J."/>
            <person name="Rivas-Marin E."/>
            <person name="Kohn T."/>
            <person name="Peeters S.H."/>
            <person name="Heuer A."/>
            <person name="Rast P."/>
            <person name="Oberbeckmann S."/>
            <person name="Bunk B."/>
            <person name="Jeske O."/>
            <person name="Meyerdierks A."/>
            <person name="Storesund J.E."/>
            <person name="Kallscheuer N."/>
            <person name="Luecker S."/>
            <person name="Lage O.M."/>
            <person name="Pohl T."/>
            <person name="Merkel B.J."/>
            <person name="Hornburger P."/>
            <person name="Mueller R.-W."/>
            <person name="Bruemmer F."/>
            <person name="Labrenz M."/>
            <person name="Spormann A.M."/>
            <person name="Op den Camp H."/>
            <person name="Overmann J."/>
            <person name="Amann R."/>
            <person name="Jetten M.S.M."/>
            <person name="Mascher T."/>
            <person name="Medema M.H."/>
            <person name="Devos D.P."/>
            <person name="Kaster A.-K."/>
            <person name="Ovreas L."/>
            <person name="Rohde M."/>
            <person name="Galperin M.Y."/>
            <person name="Jogler C."/>
        </authorList>
    </citation>
    <scope>NUCLEOTIDE SEQUENCE [LARGE SCALE GENOMIC DNA]</scope>
    <source>
        <strain evidence="6 7">Pla133</strain>
    </source>
</reference>
<feature type="chain" id="PRO_5022052162" evidence="5">
    <location>
        <begin position="21"/>
        <end position="563"/>
    </location>
</feature>
<dbReference type="PANTHER" id="PTHR23221">
    <property type="entry name" value="GLYCOSYLPHOSPHATIDYLINOSITOL PHOSPHOLIPASE D"/>
    <property type="match status" value="1"/>
</dbReference>
<gene>
    <name evidence="6" type="ORF">Pla133_46770</name>
</gene>
<dbReference type="PANTHER" id="PTHR23221:SF7">
    <property type="entry name" value="PHOSPHATIDYLINOSITOL-GLYCAN-SPECIFIC PHOSPHOLIPASE D"/>
    <property type="match status" value="1"/>
</dbReference>
<dbReference type="Pfam" id="PF01839">
    <property type="entry name" value="FG-GAP"/>
    <property type="match status" value="1"/>
</dbReference>
<dbReference type="InterPro" id="IPR013519">
    <property type="entry name" value="Int_alpha_beta-p"/>
</dbReference>
<dbReference type="Pfam" id="PF13517">
    <property type="entry name" value="FG-GAP_3"/>
    <property type="match status" value="1"/>
</dbReference>
<evidence type="ECO:0000256" key="2">
    <source>
        <dbReference type="ARBA" id="ARBA00022737"/>
    </source>
</evidence>
<feature type="signal peptide" evidence="5">
    <location>
        <begin position="1"/>
        <end position="20"/>
    </location>
</feature>
<evidence type="ECO:0000313" key="6">
    <source>
        <dbReference type="EMBL" id="QDU69557.1"/>
    </source>
</evidence>
<dbReference type="AlphaFoldDB" id="A0A518BRF8"/>
<dbReference type="Gene3D" id="2.130.10.130">
    <property type="entry name" value="Integrin alpha, N-terminal"/>
    <property type="match status" value="2"/>
</dbReference>
<organism evidence="6 7">
    <name type="scientific">Engelhardtia mirabilis</name>
    <dbReference type="NCBI Taxonomy" id="2528011"/>
    <lineage>
        <taxon>Bacteria</taxon>
        <taxon>Pseudomonadati</taxon>
        <taxon>Planctomycetota</taxon>
        <taxon>Planctomycetia</taxon>
        <taxon>Planctomycetia incertae sedis</taxon>
        <taxon>Engelhardtia</taxon>
    </lineage>
</organism>
<dbReference type="PROSITE" id="PS51470">
    <property type="entry name" value="FG_GAP"/>
    <property type="match status" value="2"/>
</dbReference>
<keyword evidence="3" id="KW-0378">Hydrolase</keyword>
<accession>A0A518BRF8</accession>
<evidence type="ECO:0000256" key="5">
    <source>
        <dbReference type="SAM" id="SignalP"/>
    </source>
</evidence>
<name>A0A518BRF8_9BACT</name>
<keyword evidence="7" id="KW-1185">Reference proteome</keyword>
<dbReference type="SUPFAM" id="SSF69318">
    <property type="entry name" value="Integrin alpha N-terminal domain"/>
    <property type="match status" value="1"/>
</dbReference>
<dbReference type="InterPro" id="IPR013517">
    <property type="entry name" value="FG-GAP"/>
</dbReference>
<sequence precursor="true">MKIRTFLGTLSAIGSSIASAQSDVSFDVAVLHQYDGSAFFGDSVVTGDANGDGYLDVAFTDATPSYIGQAWVRYGPSFEELAVVALPNAAVGDELGGNLSSLLFEDLNGDGLDDLVVTGSRSNLGTTTPNIGRAYVSFGPSFSSTVELVNPIADEEAYFGRAAAVYDMTGDGHLDVVVGALKADGPGGAYAVGKVFIYAGPTFDMAPVKTLLPQPPDASSFFGRILHFADVDNDGDDDVLTSNVDPQYNQFVWLLDLNQDTPLSFDSPLWALPTLNSLVIDLDNDGFLDLVGADGSTSISESVGVVWGPMFDASSVIADEHLSSSGFGDGLDVADVDRDGWPDLVIGAPFADFEGEIPSEDMQQPGRISIYFGPDLDPAQRQDIWGPHAYARLGMGLDLVDFDGDGFAEMFVGAANEYGGRIKLYDHQPLRAVGTTQVSLSTGGAVDLSLEAGPLSGGQLYLILVGASGSVPGIELPGPAGALHLPLVPDLVTTAALDLIGTPTFQGFLGVTDPNGTAAAKLTLPPGLESTSLAGATLTLAAVVGPPTGFDYAAGPVAIELVP</sequence>
<protein>
    <submittedName>
        <fullName evidence="6">FG-GAP repeat protein</fullName>
    </submittedName>
</protein>
<dbReference type="InterPro" id="IPR028994">
    <property type="entry name" value="Integrin_alpha_N"/>
</dbReference>
<keyword evidence="1 5" id="KW-0732">Signal</keyword>
<evidence type="ECO:0000256" key="4">
    <source>
        <dbReference type="ARBA" id="ARBA00023180"/>
    </source>
</evidence>
<evidence type="ECO:0000313" key="7">
    <source>
        <dbReference type="Proteomes" id="UP000316921"/>
    </source>
</evidence>
<dbReference type="KEGG" id="pbap:Pla133_46770"/>
<dbReference type="SMART" id="SM00191">
    <property type="entry name" value="Int_alpha"/>
    <property type="match status" value="5"/>
</dbReference>
<evidence type="ECO:0000256" key="1">
    <source>
        <dbReference type="ARBA" id="ARBA00022729"/>
    </source>
</evidence>
<dbReference type="GO" id="GO:0016787">
    <property type="term" value="F:hydrolase activity"/>
    <property type="evidence" value="ECO:0007669"/>
    <property type="project" value="UniProtKB-KW"/>
</dbReference>
<keyword evidence="4" id="KW-0325">Glycoprotein</keyword>
<proteinExistence type="predicted"/>
<dbReference type="RefSeq" id="WP_145069556.1">
    <property type="nucleotide sequence ID" value="NZ_CP036287.1"/>
</dbReference>